<evidence type="ECO:0000313" key="3">
    <source>
        <dbReference type="EMBL" id="OWM87184.1"/>
    </source>
</evidence>
<comment type="caution">
    <text evidence="3">The sequence shown here is derived from an EMBL/GenBank/DDBJ whole genome shotgun (WGS) entry which is preliminary data.</text>
</comment>
<accession>A0A218XQH2</accession>
<dbReference type="GO" id="GO:0005525">
    <property type="term" value="F:GTP binding"/>
    <property type="evidence" value="ECO:0007669"/>
    <property type="project" value="TreeGrafter"/>
</dbReference>
<dbReference type="InterPro" id="IPR007034">
    <property type="entry name" value="BMS1_TSR1_C"/>
</dbReference>
<dbReference type="GO" id="GO:0034511">
    <property type="term" value="F:U3 snoRNA binding"/>
    <property type="evidence" value="ECO:0007669"/>
    <property type="project" value="TreeGrafter"/>
</dbReference>
<evidence type="ECO:0000259" key="2">
    <source>
        <dbReference type="Pfam" id="PF04950"/>
    </source>
</evidence>
<proteinExistence type="predicted"/>
<feature type="region of interest" description="Disordered" evidence="1">
    <location>
        <begin position="75"/>
        <end position="110"/>
    </location>
</feature>
<feature type="domain" description="Ribosome biogenesis protein BMS1/TSR1 C-terminal" evidence="2">
    <location>
        <begin position="1"/>
        <end position="47"/>
    </location>
</feature>
<gene>
    <name evidence="3" type="ORF">CDL15_Pgr010216</name>
</gene>
<dbReference type="GO" id="GO:0000479">
    <property type="term" value="P:endonucleolytic cleavage of tricistronic rRNA transcript (SSU-rRNA, 5.8S rRNA, LSU-rRNA)"/>
    <property type="evidence" value="ECO:0007669"/>
    <property type="project" value="TreeGrafter"/>
</dbReference>
<dbReference type="GO" id="GO:0000462">
    <property type="term" value="P:maturation of SSU-rRNA from tricistronic rRNA transcript (SSU-rRNA, 5.8S rRNA, LSU-rRNA)"/>
    <property type="evidence" value="ECO:0007669"/>
    <property type="project" value="TreeGrafter"/>
</dbReference>
<dbReference type="PANTHER" id="PTHR12858">
    <property type="entry name" value="RIBOSOME BIOGENESIS PROTEIN"/>
    <property type="match status" value="1"/>
</dbReference>
<evidence type="ECO:0000313" key="4">
    <source>
        <dbReference type="Proteomes" id="UP000197138"/>
    </source>
</evidence>
<name>A0A218XQH2_PUNGR</name>
<sequence length="110" mass="12368">MKKIKLVGYPCKIFKKTALVKDMFTSDLEIARFEGAAVRPVSGICGQNEHPKEKKQELNLSELLVMDCGGRTAEGRSFKLGPSKTRNKQKSALVEQELQEEMLNNGTRRN</sequence>
<reference evidence="4" key="1">
    <citation type="journal article" date="2017" name="Plant J.">
        <title>The pomegranate (Punica granatum L.) genome and the genomics of punicalagin biosynthesis.</title>
        <authorList>
            <person name="Qin G."/>
            <person name="Xu C."/>
            <person name="Ming R."/>
            <person name="Tang H."/>
            <person name="Guyot R."/>
            <person name="Kramer E.M."/>
            <person name="Hu Y."/>
            <person name="Yi X."/>
            <person name="Qi Y."/>
            <person name="Xu X."/>
            <person name="Gao Z."/>
            <person name="Pan H."/>
            <person name="Jian J."/>
            <person name="Tian Y."/>
            <person name="Yue Z."/>
            <person name="Xu Y."/>
        </authorList>
    </citation>
    <scope>NUCLEOTIDE SEQUENCE [LARGE SCALE GENOMIC DNA]</scope>
    <source>
        <strain evidence="4">cv. Dabenzi</strain>
    </source>
</reference>
<dbReference type="InterPro" id="IPR039761">
    <property type="entry name" value="Bms1/Tsr1"/>
</dbReference>
<evidence type="ECO:0000256" key="1">
    <source>
        <dbReference type="SAM" id="MobiDB-lite"/>
    </source>
</evidence>
<dbReference type="EMBL" id="MTKT01000826">
    <property type="protein sequence ID" value="OWM87184.1"/>
    <property type="molecule type" value="Genomic_DNA"/>
</dbReference>
<protein>
    <recommendedName>
        <fullName evidence="2">Ribosome biogenesis protein BMS1/TSR1 C-terminal domain-containing protein</fullName>
    </recommendedName>
</protein>
<dbReference type="GO" id="GO:0030686">
    <property type="term" value="C:90S preribosome"/>
    <property type="evidence" value="ECO:0007669"/>
    <property type="project" value="TreeGrafter"/>
</dbReference>
<dbReference type="PANTHER" id="PTHR12858:SF2">
    <property type="entry name" value="RIBOSOME BIOGENESIS PROTEIN BMS1 HOMOLOG"/>
    <property type="match status" value="1"/>
</dbReference>
<organism evidence="3 4">
    <name type="scientific">Punica granatum</name>
    <name type="common">Pomegranate</name>
    <dbReference type="NCBI Taxonomy" id="22663"/>
    <lineage>
        <taxon>Eukaryota</taxon>
        <taxon>Viridiplantae</taxon>
        <taxon>Streptophyta</taxon>
        <taxon>Embryophyta</taxon>
        <taxon>Tracheophyta</taxon>
        <taxon>Spermatophyta</taxon>
        <taxon>Magnoliopsida</taxon>
        <taxon>eudicotyledons</taxon>
        <taxon>Gunneridae</taxon>
        <taxon>Pentapetalae</taxon>
        <taxon>rosids</taxon>
        <taxon>malvids</taxon>
        <taxon>Myrtales</taxon>
        <taxon>Lythraceae</taxon>
        <taxon>Punica</taxon>
    </lineage>
</organism>
<dbReference type="GO" id="GO:0003924">
    <property type="term" value="F:GTPase activity"/>
    <property type="evidence" value="ECO:0007669"/>
    <property type="project" value="TreeGrafter"/>
</dbReference>
<dbReference type="Proteomes" id="UP000197138">
    <property type="component" value="Unassembled WGS sequence"/>
</dbReference>
<dbReference type="AlphaFoldDB" id="A0A218XQH2"/>
<dbReference type="Pfam" id="PF04950">
    <property type="entry name" value="RIBIOP_C"/>
    <property type="match status" value="1"/>
</dbReference>